<dbReference type="EMBL" id="JALJOR010000010">
    <property type="protein sequence ID" value="KAK9810448.1"/>
    <property type="molecule type" value="Genomic_DNA"/>
</dbReference>
<feature type="transmembrane region" description="Helical" evidence="7">
    <location>
        <begin position="236"/>
        <end position="255"/>
    </location>
</feature>
<feature type="transmembrane region" description="Helical" evidence="7">
    <location>
        <begin position="394"/>
        <end position="410"/>
    </location>
</feature>
<feature type="transmembrane region" description="Helical" evidence="7">
    <location>
        <begin position="213"/>
        <end position="229"/>
    </location>
</feature>
<feature type="domain" description="Amino acid transporter transmembrane" evidence="8">
    <location>
        <begin position="79"/>
        <end position="470"/>
    </location>
</feature>
<accession>A0AAW1PPA0</accession>
<keyword evidence="3 7" id="KW-0812">Transmembrane</keyword>
<evidence type="ECO:0000313" key="9">
    <source>
        <dbReference type="EMBL" id="KAK9810448.1"/>
    </source>
</evidence>
<protein>
    <recommendedName>
        <fullName evidence="8">Amino acid transporter transmembrane domain-containing protein</fullName>
    </recommendedName>
</protein>
<sequence length="538" mass="59855">MADYPAAEAPAAQKYVVTSADVEKAADAPAAGAEPANGLGKEYPPGLGGWLVWGTGGYRWGGHSLYTFQGMKHFLTDGHTVTDAMLTVAMAEIGQVMLVWPHQMYLAGLIPGIILMVGSGLINVYSMYLLIFFFLERKARKIKLGEWWEKDGKRQTVSQYHEVVGFFGGRWVQILAQVLIVISLMGTGIAQVVACSGNMYSIDNSYSKRDYELIFGGVLIVFSLVPTFRHFRWLNIIGIVGTTFAEWYVFAAAVNEGFKPGAFQQNARPKSMQNFFTGLSTLAGASHTIALEMMDAMQDSRGYTGAYFLGYMYHYTLTMPHSIAVNLAWPDKIAVTDNVYGLLPITTIKKVSVWLMIVHQFIAWSLYVTPILFMWEKAIGVHTKPLWIRLPARLPPAFLIVLLGVAFPFYSTINSFFGTITGPFIGFIIPCTLFNIFYWKEANRRDSALQPPKFLAAYGWKPMFVLNVVFTLLYLVSFTGFGIFYNIQKLIQNSKTFGIFPDCYQCPKPKPPSILAKPLGFSPALAPGPAFINNTYVG</sequence>
<dbReference type="InterPro" id="IPR013057">
    <property type="entry name" value="AA_transpt_TM"/>
</dbReference>
<dbReference type="GO" id="GO:0016020">
    <property type="term" value="C:membrane"/>
    <property type="evidence" value="ECO:0007669"/>
    <property type="project" value="UniProtKB-SubCell"/>
</dbReference>
<evidence type="ECO:0000256" key="7">
    <source>
        <dbReference type="SAM" id="Phobius"/>
    </source>
</evidence>
<evidence type="ECO:0000256" key="2">
    <source>
        <dbReference type="ARBA" id="ARBA00022448"/>
    </source>
</evidence>
<gene>
    <name evidence="9" type="ORF">WJX72_010867</name>
</gene>
<feature type="transmembrane region" description="Helical" evidence="7">
    <location>
        <begin position="105"/>
        <end position="135"/>
    </location>
</feature>
<dbReference type="Pfam" id="PF01490">
    <property type="entry name" value="Aa_trans"/>
    <property type="match status" value="1"/>
</dbReference>
<evidence type="ECO:0000256" key="1">
    <source>
        <dbReference type="ARBA" id="ARBA00004370"/>
    </source>
</evidence>
<comment type="caution">
    <text evidence="9">The sequence shown here is derived from an EMBL/GenBank/DDBJ whole genome shotgun (WGS) entry which is preliminary data.</text>
</comment>
<dbReference type="PANTHER" id="PTHR48017">
    <property type="entry name" value="OS05G0424000 PROTEIN-RELATED"/>
    <property type="match status" value="1"/>
</dbReference>
<feature type="transmembrane region" description="Helical" evidence="7">
    <location>
        <begin position="306"/>
        <end position="329"/>
    </location>
</feature>
<keyword evidence="6 7" id="KW-0472">Membrane</keyword>
<keyword evidence="10" id="KW-1185">Reference proteome</keyword>
<feature type="transmembrane region" description="Helical" evidence="7">
    <location>
        <begin position="416"/>
        <end position="439"/>
    </location>
</feature>
<comment type="subcellular location">
    <subcellularLocation>
        <location evidence="1">Membrane</location>
    </subcellularLocation>
</comment>
<keyword evidence="5 7" id="KW-1133">Transmembrane helix</keyword>
<evidence type="ECO:0000256" key="4">
    <source>
        <dbReference type="ARBA" id="ARBA00022970"/>
    </source>
</evidence>
<evidence type="ECO:0000313" key="10">
    <source>
        <dbReference type="Proteomes" id="UP001489004"/>
    </source>
</evidence>
<reference evidence="9 10" key="1">
    <citation type="journal article" date="2024" name="Nat. Commun.">
        <title>Phylogenomics reveals the evolutionary origins of lichenization in chlorophyte algae.</title>
        <authorList>
            <person name="Puginier C."/>
            <person name="Libourel C."/>
            <person name="Otte J."/>
            <person name="Skaloud P."/>
            <person name="Haon M."/>
            <person name="Grisel S."/>
            <person name="Petersen M."/>
            <person name="Berrin J.G."/>
            <person name="Delaux P.M."/>
            <person name="Dal Grande F."/>
            <person name="Keller J."/>
        </authorList>
    </citation>
    <scope>NUCLEOTIDE SEQUENCE [LARGE SCALE GENOMIC DNA]</scope>
    <source>
        <strain evidence="9 10">SAG 2043</strain>
    </source>
</reference>
<evidence type="ECO:0000256" key="5">
    <source>
        <dbReference type="ARBA" id="ARBA00022989"/>
    </source>
</evidence>
<feature type="transmembrane region" description="Helical" evidence="7">
    <location>
        <begin position="174"/>
        <end position="193"/>
    </location>
</feature>
<dbReference type="GO" id="GO:0006865">
    <property type="term" value="P:amino acid transport"/>
    <property type="evidence" value="ECO:0007669"/>
    <property type="project" value="UniProtKB-KW"/>
</dbReference>
<name>A0AAW1PPA0_9CHLO</name>
<dbReference type="Proteomes" id="UP001489004">
    <property type="component" value="Unassembled WGS sequence"/>
</dbReference>
<evidence type="ECO:0000256" key="6">
    <source>
        <dbReference type="ARBA" id="ARBA00023136"/>
    </source>
</evidence>
<feature type="transmembrane region" description="Helical" evidence="7">
    <location>
        <begin position="460"/>
        <end position="485"/>
    </location>
</feature>
<evidence type="ECO:0000259" key="8">
    <source>
        <dbReference type="Pfam" id="PF01490"/>
    </source>
</evidence>
<dbReference type="AlphaFoldDB" id="A0AAW1PPA0"/>
<keyword evidence="2" id="KW-0813">Transport</keyword>
<keyword evidence="4" id="KW-0029">Amino-acid transport</keyword>
<evidence type="ECO:0000256" key="3">
    <source>
        <dbReference type="ARBA" id="ARBA00022692"/>
    </source>
</evidence>
<feature type="transmembrane region" description="Helical" evidence="7">
    <location>
        <begin position="351"/>
        <end position="373"/>
    </location>
</feature>
<proteinExistence type="predicted"/>
<organism evidence="9 10">
    <name type="scientific">[Myrmecia] bisecta</name>
    <dbReference type="NCBI Taxonomy" id="41462"/>
    <lineage>
        <taxon>Eukaryota</taxon>
        <taxon>Viridiplantae</taxon>
        <taxon>Chlorophyta</taxon>
        <taxon>core chlorophytes</taxon>
        <taxon>Trebouxiophyceae</taxon>
        <taxon>Trebouxiales</taxon>
        <taxon>Trebouxiaceae</taxon>
        <taxon>Myrmecia</taxon>
    </lineage>
</organism>